<evidence type="ECO:0000313" key="2">
    <source>
        <dbReference type="Proteomes" id="UP000004994"/>
    </source>
</evidence>
<proteinExistence type="predicted"/>
<sequence length="119" mass="13541">MPSAHLGSTHGLTTSGVTYHHHLWMAQTVERRRAWYEITALGLHRLLDDVECGMTSPPLDNTHGRTMSAHTVKRHRVWHYITTLVLHAQADDVERGMTSPPLDSTHGRQHRAWHDITAL</sequence>
<dbReference type="PANTHER" id="PTHR33187">
    <property type="entry name" value="WU:FI09B08"/>
    <property type="match status" value="1"/>
</dbReference>
<organism evidence="1">
    <name type="scientific">Solanum lycopersicum</name>
    <name type="common">Tomato</name>
    <name type="synonym">Lycopersicon esculentum</name>
    <dbReference type="NCBI Taxonomy" id="4081"/>
    <lineage>
        <taxon>Eukaryota</taxon>
        <taxon>Viridiplantae</taxon>
        <taxon>Streptophyta</taxon>
        <taxon>Embryophyta</taxon>
        <taxon>Tracheophyta</taxon>
        <taxon>Spermatophyta</taxon>
        <taxon>Magnoliopsida</taxon>
        <taxon>eudicotyledons</taxon>
        <taxon>Gunneridae</taxon>
        <taxon>Pentapetalae</taxon>
        <taxon>asterids</taxon>
        <taxon>lamiids</taxon>
        <taxon>Solanales</taxon>
        <taxon>Solanaceae</taxon>
        <taxon>Solanoideae</taxon>
        <taxon>Solaneae</taxon>
        <taxon>Solanum</taxon>
        <taxon>Solanum subgen. Lycopersicon</taxon>
    </lineage>
</organism>
<dbReference type="Proteomes" id="UP000004994">
    <property type="component" value="Unassembled WGS sequence"/>
</dbReference>
<evidence type="ECO:0000313" key="1">
    <source>
        <dbReference type="EnsemblPlants" id="Solyc00g008165.1.1"/>
    </source>
</evidence>
<dbReference type="Gramene" id="Solyc00g008165.1.1">
    <property type="protein sequence ID" value="Solyc00g008165.1.1"/>
    <property type="gene ID" value="Solyc00g008165.1"/>
</dbReference>
<accession>A0A494G8J6</accession>
<dbReference type="InParanoid" id="A0A494G8J6"/>
<reference evidence="1" key="1">
    <citation type="journal article" date="2012" name="Nature">
        <title>The tomato genome sequence provides insights into fleshy fruit evolution.</title>
        <authorList>
            <consortium name="Tomato Genome Consortium"/>
        </authorList>
    </citation>
    <scope>NUCLEOTIDE SEQUENCE [LARGE SCALE GENOMIC DNA]</scope>
    <source>
        <strain evidence="1">cv. Heinz 1706</strain>
    </source>
</reference>
<name>A0A494G8J6_SOLLC</name>
<keyword evidence="2" id="KW-1185">Reference proteome</keyword>
<dbReference type="EnsemblPlants" id="Solyc00g008165.1.1">
    <property type="protein sequence ID" value="Solyc00g008165.1.1"/>
    <property type="gene ID" value="Solyc00g008165.1"/>
</dbReference>
<dbReference type="AlphaFoldDB" id="A0A494G8J6"/>
<reference evidence="1" key="2">
    <citation type="submission" date="2019-04" db="UniProtKB">
        <authorList>
            <consortium name="EnsemblPlants"/>
        </authorList>
    </citation>
    <scope>IDENTIFICATION</scope>
    <source>
        <strain evidence="1">cv. Heinz 1706</strain>
    </source>
</reference>
<protein>
    <submittedName>
        <fullName evidence="1">Uncharacterized protein</fullName>
    </submittedName>
</protein>
<dbReference type="PANTHER" id="PTHR33187:SF11">
    <property type="entry name" value="AMINOTRANSFERASE-LIKE PLANT MOBILE DOMAIN-CONTAINING PROTEIN"/>
    <property type="match status" value="1"/>
</dbReference>